<dbReference type="InterPro" id="IPR005632">
    <property type="entry name" value="Chaperone_Skp"/>
</dbReference>
<dbReference type="Proteomes" id="UP001139411">
    <property type="component" value="Unassembled WGS sequence"/>
</dbReference>
<feature type="compositionally biased region" description="Polar residues" evidence="3">
    <location>
        <begin position="192"/>
        <end position="208"/>
    </location>
</feature>
<dbReference type="GO" id="GO:0051082">
    <property type="term" value="F:unfolded protein binding"/>
    <property type="evidence" value="ECO:0007669"/>
    <property type="project" value="InterPro"/>
</dbReference>
<keyword evidence="7" id="KW-1185">Reference proteome</keyword>
<evidence type="ECO:0000256" key="1">
    <source>
        <dbReference type="ARBA" id="ARBA00009091"/>
    </source>
</evidence>
<organism evidence="5 8">
    <name type="scientific">Dyadobacter chenhuakuii</name>
    <dbReference type="NCBI Taxonomy" id="2909339"/>
    <lineage>
        <taxon>Bacteria</taxon>
        <taxon>Pseudomonadati</taxon>
        <taxon>Bacteroidota</taxon>
        <taxon>Cytophagia</taxon>
        <taxon>Cytophagales</taxon>
        <taxon>Spirosomataceae</taxon>
        <taxon>Dyadobacter</taxon>
    </lineage>
</organism>
<dbReference type="RefSeq" id="WP_233795167.1">
    <property type="nucleotide sequence ID" value="NZ_CP098805.1"/>
</dbReference>
<feature type="signal peptide" evidence="4">
    <location>
        <begin position="1"/>
        <end position="20"/>
    </location>
</feature>
<dbReference type="Proteomes" id="UP001055420">
    <property type="component" value="Chromosome"/>
</dbReference>
<proteinExistence type="inferred from homology"/>
<dbReference type="SMART" id="SM00935">
    <property type="entry name" value="OmpH"/>
    <property type="match status" value="1"/>
</dbReference>
<evidence type="ECO:0000313" key="5">
    <source>
        <dbReference type="EMBL" id="MCF2500221.1"/>
    </source>
</evidence>
<sequence>MKKFFILLVLSILCGSASWAQKIGYTDMEFITSKMPEYQLAQTEMKKFSDKWAKEIQDKFLEVDRMQRAYMAEEILLTEDLKRKRQSEIKEKELEAGEYNSKIFGMEGLLFQKKKELMKPVLEKVQRAVTKVCSQRRLDFMFDKSSDVGMLYTNPKHDYSDYVMEELGINPKATKAAAEEKVGKAEQPPVQAPTQNSPKQKSTNSKLK</sequence>
<dbReference type="SUPFAM" id="SSF111384">
    <property type="entry name" value="OmpH-like"/>
    <property type="match status" value="1"/>
</dbReference>
<name>A0A9X1QF42_9BACT</name>
<dbReference type="AlphaFoldDB" id="A0A9X1QF42"/>
<keyword evidence="2 4" id="KW-0732">Signal</keyword>
<evidence type="ECO:0000313" key="6">
    <source>
        <dbReference type="EMBL" id="USJ29223.1"/>
    </source>
</evidence>
<evidence type="ECO:0000256" key="4">
    <source>
        <dbReference type="SAM" id="SignalP"/>
    </source>
</evidence>
<evidence type="ECO:0000256" key="3">
    <source>
        <dbReference type="SAM" id="MobiDB-lite"/>
    </source>
</evidence>
<dbReference type="EMBL" id="JAKFFV010000011">
    <property type="protein sequence ID" value="MCF2500221.1"/>
    <property type="molecule type" value="Genomic_DNA"/>
</dbReference>
<dbReference type="Gene3D" id="3.30.910.20">
    <property type="entry name" value="Skp domain"/>
    <property type="match status" value="1"/>
</dbReference>
<gene>
    <name evidence="5" type="ORF">L0661_18015</name>
    <name evidence="6" type="ORF">NFI80_15205</name>
</gene>
<dbReference type="InterPro" id="IPR024930">
    <property type="entry name" value="Skp_dom_sf"/>
</dbReference>
<feature type="region of interest" description="Disordered" evidence="3">
    <location>
        <begin position="174"/>
        <end position="208"/>
    </location>
</feature>
<comment type="similarity">
    <text evidence="1">Belongs to the Skp family.</text>
</comment>
<dbReference type="Pfam" id="PF03938">
    <property type="entry name" value="OmpH"/>
    <property type="match status" value="1"/>
</dbReference>
<accession>A0A9X1QF42</accession>
<protein>
    <submittedName>
        <fullName evidence="5">OmpH family outer membrane protein</fullName>
    </submittedName>
</protein>
<dbReference type="PANTHER" id="PTHR35089">
    <property type="entry name" value="CHAPERONE PROTEIN SKP"/>
    <property type="match status" value="1"/>
</dbReference>
<feature type="chain" id="PRO_5040776038" evidence="4">
    <location>
        <begin position="21"/>
        <end position="208"/>
    </location>
</feature>
<evidence type="ECO:0000313" key="7">
    <source>
        <dbReference type="Proteomes" id="UP001055420"/>
    </source>
</evidence>
<evidence type="ECO:0000256" key="2">
    <source>
        <dbReference type="ARBA" id="ARBA00022729"/>
    </source>
</evidence>
<dbReference type="EMBL" id="CP098805">
    <property type="protein sequence ID" value="USJ29223.1"/>
    <property type="molecule type" value="Genomic_DNA"/>
</dbReference>
<evidence type="ECO:0000313" key="8">
    <source>
        <dbReference type="Proteomes" id="UP001139411"/>
    </source>
</evidence>
<dbReference type="GO" id="GO:0050821">
    <property type="term" value="P:protein stabilization"/>
    <property type="evidence" value="ECO:0007669"/>
    <property type="project" value="TreeGrafter"/>
</dbReference>
<dbReference type="GO" id="GO:0005829">
    <property type="term" value="C:cytosol"/>
    <property type="evidence" value="ECO:0007669"/>
    <property type="project" value="TreeGrafter"/>
</dbReference>
<reference evidence="5" key="1">
    <citation type="submission" date="2022-01" db="EMBL/GenBank/DDBJ databases">
        <title>Novel species in genus Dyadobacter.</title>
        <authorList>
            <person name="Ma C."/>
        </authorList>
    </citation>
    <scope>NUCLEOTIDE SEQUENCE</scope>
    <source>
        <strain evidence="6">CY22</strain>
        <strain evidence="5">CY357</strain>
    </source>
</reference>
<dbReference type="PANTHER" id="PTHR35089:SF1">
    <property type="entry name" value="CHAPERONE PROTEIN SKP"/>
    <property type="match status" value="1"/>
</dbReference>